<dbReference type="GO" id="GO:0005524">
    <property type="term" value="F:ATP binding"/>
    <property type="evidence" value="ECO:0007669"/>
    <property type="project" value="InterPro"/>
</dbReference>
<gene>
    <name evidence="3" type="ORF">H0H81_003369</name>
</gene>
<feature type="compositionally biased region" description="Polar residues" evidence="1">
    <location>
        <begin position="626"/>
        <end position="638"/>
    </location>
</feature>
<dbReference type="InterPro" id="IPR011009">
    <property type="entry name" value="Kinase-like_dom_sf"/>
</dbReference>
<dbReference type="PROSITE" id="PS00109">
    <property type="entry name" value="PROTEIN_KINASE_TYR"/>
    <property type="match status" value="1"/>
</dbReference>
<evidence type="ECO:0000313" key="4">
    <source>
        <dbReference type="Proteomes" id="UP000717328"/>
    </source>
</evidence>
<name>A0A9P7K2M6_9AGAR</name>
<feature type="compositionally biased region" description="Polar residues" evidence="1">
    <location>
        <begin position="714"/>
        <end position="729"/>
    </location>
</feature>
<feature type="region of interest" description="Disordered" evidence="1">
    <location>
        <begin position="677"/>
        <end position="729"/>
    </location>
</feature>
<dbReference type="PANTHER" id="PTHR38248:SF2">
    <property type="entry name" value="FUNK1 11"/>
    <property type="match status" value="1"/>
</dbReference>
<dbReference type="PANTHER" id="PTHR38248">
    <property type="entry name" value="FUNK1 6"/>
    <property type="match status" value="1"/>
</dbReference>
<dbReference type="Proteomes" id="UP000717328">
    <property type="component" value="Unassembled WGS sequence"/>
</dbReference>
<dbReference type="InterPro" id="IPR008266">
    <property type="entry name" value="Tyr_kinase_AS"/>
</dbReference>
<evidence type="ECO:0000259" key="2">
    <source>
        <dbReference type="PROSITE" id="PS50011"/>
    </source>
</evidence>
<dbReference type="PROSITE" id="PS50011">
    <property type="entry name" value="PROTEIN_KINASE_DOM"/>
    <property type="match status" value="1"/>
</dbReference>
<evidence type="ECO:0000313" key="3">
    <source>
        <dbReference type="EMBL" id="KAG5634110.1"/>
    </source>
</evidence>
<proteinExistence type="predicted"/>
<organism evidence="3 4">
    <name type="scientific">Sphagnurus paluster</name>
    <dbReference type="NCBI Taxonomy" id="117069"/>
    <lineage>
        <taxon>Eukaryota</taxon>
        <taxon>Fungi</taxon>
        <taxon>Dikarya</taxon>
        <taxon>Basidiomycota</taxon>
        <taxon>Agaricomycotina</taxon>
        <taxon>Agaricomycetes</taxon>
        <taxon>Agaricomycetidae</taxon>
        <taxon>Agaricales</taxon>
        <taxon>Tricholomatineae</taxon>
        <taxon>Lyophyllaceae</taxon>
        <taxon>Sphagnurus</taxon>
    </lineage>
</organism>
<evidence type="ECO:0000256" key="1">
    <source>
        <dbReference type="SAM" id="MobiDB-lite"/>
    </source>
</evidence>
<dbReference type="GO" id="GO:0004672">
    <property type="term" value="F:protein kinase activity"/>
    <property type="evidence" value="ECO:0007669"/>
    <property type="project" value="InterPro"/>
</dbReference>
<sequence>MAHQIAGPMPPSDFLEEFLPKTSSRMPRRSKSYFSSMSTAKREADMYPEFIKLVEESKLMGTKYKIVDTSNSSDRNLGGGWKIKPDPTMYRVEVDTELRATQWAKAEINYEFKLEESADPFNDPGPEDTRSTWRFTSTSIQQSKHRGQLLHYATEWLNRSHRCFAFTIFVAGRFMRFIRWDRAGAIVSERFDYLTDGRYFFEFLWRYTHLEEAERGFDTTVRLATAAEEKLGKAKLSEWAPEDKETPVFVFEVPAEDGDEKHEFIAWGSMAHPESLTGRCTRAYPVYEAKSNELYFLKDGWRAHELGAEADILRDLCAHKVPNIPEFFCGGDIEQEHHATLTDLFVPIEEPRRLQQPQKPATDTPTDPPPVIPVIDPSKPRPVHLLPYPPRRSSPWLCGRRWSSITRRIHHRFVVRFIGKPLSSFSLSKLLLKYVADAFKAHEKAYKECGYIHRDISARNILIHKDGRGILNDWDLAKKESELQQCRRHEKTGTWQFMSCLLLMDHHPVHTIQDDMESFVYVVLYHGLRYLSHNKPKKTLSIMRDIFDYEEYDVDGERTGGSHKKAMIRSFAILEEDFHLDSKPLDQWLRKMFKMLREWIEFVTPTVEEVDIFGDDDKSDKPSVPTPTLSPHLSKTSVDLSDHTKMAEIFAKALDRGIWPENDAAVDSFPYLKAQERSSVKRALEEGQTASRHGGSGNRSSSKKSRTEKAPISSGPSMGLRQSTSHGRR</sequence>
<dbReference type="AlphaFoldDB" id="A0A9P7K2M6"/>
<protein>
    <recommendedName>
        <fullName evidence="2">Protein kinase domain-containing protein</fullName>
    </recommendedName>
</protein>
<feature type="region of interest" description="Disordered" evidence="1">
    <location>
        <begin position="614"/>
        <end position="638"/>
    </location>
</feature>
<accession>A0A9P7K2M6</accession>
<dbReference type="SUPFAM" id="SSF56112">
    <property type="entry name" value="Protein kinase-like (PK-like)"/>
    <property type="match status" value="1"/>
</dbReference>
<comment type="caution">
    <text evidence="3">The sequence shown here is derived from an EMBL/GenBank/DDBJ whole genome shotgun (WGS) entry which is preliminary data.</text>
</comment>
<dbReference type="EMBL" id="JABCKI010006635">
    <property type="protein sequence ID" value="KAG5634110.1"/>
    <property type="molecule type" value="Genomic_DNA"/>
</dbReference>
<keyword evidence="4" id="KW-1185">Reference proteome</keyword>
<dbReference type="Gene3D" id="1.10.510.10">
    <property type="entry name" value="Transferase(Phosphotransferase) domain 1"/>
    <property type="match status" value="1"/>
</dbReference>
<dbReference type="OrthoDB" id="5592585at2759"/>
<reference evidence="3" key="2">
    <citation type="submission" date="2021-10" db="EMBL/GenBank/DDBJ databases">
        <title>Phylogenomics reveals ancestral predisposition of the termite-cultivated fungus Termitomyces towards a domesticated lifestyle.</title>
        <authorList>
            <person name="Auxier B."/>
            <person name="Grum-Grzhimaylo A."/>
            <person name="Cardenas M.E."/>
            <person name="Lodge J.D."/>
            <person name="Laessoe T."/>
            <person name="Pedersen O."/>
            <person name="Smith M.E."/>
            <person name="Kuyper T.W."/>
            <person name="Franco-Molano E.A."/>
            <person name="Baroni T.J."/>
            <person name="Aanen D.K."/>
        </authorList>
    </citation>
    <scope>NUCLEOTIDE SEQUENCE</scope>
    <source>
        <strain evidence="3">D49</strain>
    </source>
</reference>
<dbReference type="InterPro" id="IPR000719">
    <property type="entry name" value="Prot_kinase_dom"/>
</dbReference>
<dbReference type="Pfam" id="PF17667">
    <property type="entry name" value="Pkinase_fungal"/>
    <property type="match status" value="1"/>
</dbReference>
<reference evidence="3" key="1">
    <citation type="submission" date="2021-02" db="EMBL/GenBank/DDBJ databases">
        <authorList>
            <person name="Nieuwenhuis M."/>
            <person name="Van De Peppel L.J.J."/>
        </authorList>
    </citation>
    <scope>NUCLEOTIDE SEQUENCE</scope>
    <source>
        <strain evidence="3">D49</strain>
    </source>
</reference>
<feature type="domain" description="Protein kinase" evidence="2">
    <location>
        <begin position="207"/>
        <end position="589"/>
    </location>
</feature>
<dbReference type="InterPro" id="IPR040976">
    <property type="entry name" value="Pkinase_fungal"/>
</dbReference>